<sequence length="107" mass="12443">MGQKKKQIRRRFRDEVFERDGHTCVFCDMTESLDAHHITDRSEMPHGGYVKENGITLCSHHHLLAEQYHISNGTTWEAGMHPNDLYQMIGTTKEVAVRQSEKLNQFT</sequence>
<keyword evidence="3" id="KW-1185">Reference proteome</keyword>
<dbReference type="OrthoDB" id="8440659at2"/>
<reference evidence="2 3" key="1">
    <citation type="submission" date="2007-01" db="EMBL/GenBank/DDBJ databases">
        <authorList>
            <person name="Haygood M."/>
            <person name="Podell S."/>
            <person name="Anderson C."/>
            <person name="Hopkinson B."/>
            <person name="Roe K."/>
            <person name="Barbeau K."/>
            <person name="Gaasterland T."/>
            <person name="Ferriera S."/>
            <person name="Johnson J."/>
            <person name="Kravitz S."/>
            <person name="Beeson K."/>
            <person name="Sutton G."/>
            <person name="Rogers Y.-H."/>
            <person name="Friedman R."/>
            <person name="Frazier M."/>
            <person name="Venter J.C."/>
        </authorList>
    </citation>
    <scope>NUCLEOTIDE SEQUENCE [LARGE SCALE GENOMIC DNA]</scope>
    <source>
        <strain evidence="2 3">ATCC 23134</strain>
    </source>
</reference>
<dbReference type="InterPro" id="IPR003615">
    <property type="entry name" value="HNH_nuc"/>
</dbReference>
<evidence type="ECO:0000313" key="3">
    <source>
        <dbReference type="Proteomes" id="UP000004095"/>
    </source>
</evidence>
<dbReference type="CDD" id="cd00085">
    <property type="entry name" value="HNHc"/>
    <property type="match status" value="1"/>
</dbReference>
<proteinExistence type="predicted"/>
<evidence type="ECO:0000313" key="2">
    <source>
        <dbReference type="EMBL" id="EAY28424.1"/>
    </source>
</evidence>
<dbReference type="eggNOG" id="ENOG502ZN92">
    <property type="taxonomic scope" value="Bacteria"/>
</dbReference>
<dbReference type="AlphaFoldDB" id="A1ZMP4"/>
<dbReference type="Pfam" id="PF13391">
    <property type="entry name" value="HNH_2"/>
    <property type="match status" value="1"/>
</dbReference>
<evidence type="ECO:0000259" key="1">
    <source>
        <dbReference type="SMART" id="SM00507"/>
    </source>
</evidence>
<name>A1ZMP4_MICM2</name>
<dbReference type="Proteomes" id="UP000004095">
    <property type="component" value="Unassembled WGS sequence"/>
</dbReference>
<feature type="domain" description="HNH nuclease" evidence="1">
    <location>
        <begin position="11"/>
        <end position="63"/>
    </location>
</feature>
<accession>A1ZMP4</accession>
<organism evidence="2 3">
    <name type="scientific">Microscilla marina ATCC 23134</name>
    <dbReference type="NCBI Taxonomy" id="313606"/>
    <lineage>
        <taxon>Bacteria</taxon>
        <taxon>Pseudomonadati</taxon>
        <taxon>Bacteroidota</taxon>
        <taxon>Cytophagia</taxon>
        <taxon>Cytophagales</taxon>
        <taxon>Microscillaceae</taxon>
        <taxon>Microscilla</taxon>
    </lineage>
</organism>
<dbReference type="RefSeq" id="WP_002698159.1">
    <property type="nucleotide sequence ID" value="NZ_AAWS01000016.1"/>
</dbReference>
<dbReference type="EMBL" id="AAWS01000016">
    <property type="protein sequence ID" value="EAY28424.1"/>
    <property type="molecule type" value="Genomic_DNA"/>
</dbReference>
<dbReference type="Gene3D" id="1.10.30.50">
    <property type="match status" value="1"/>
</dbReference>
<comment type="caution">
    <text evidence="2">The sequence shown here is derived from an EMBL/GenBank/DDBJ whole genome shotgun (WGS) entry which is preliminary data.</text>
</comment>
<dbReference type="SMART" id="SM00507">
    <property type="entry name" value="HNHc"/>
    <property type="match status" value="1"/>
</dbReference>
<protein>
    <recommendedName>
        <fullName evidence="1">HNH nuclease domain-containing protein</fullName>
    </recommendedName>
</protein>
<gene>
    <name evidence="2" type="ORF">M23134_03976</name>
</gene>